<dbReference type="InterPro" id="IPR052462">
    <property type="entry name" value="SLIRP/GR-RBP-like"/>
</dbReference>
<evidence type="ECO:0000313" key="7">
    <source>
        <dbReference type="Proteomes" id="UP001230188"/>
    </source>
</evidence>
<evidence type="ECO:0000256" key="2">
    <source>
        <dbReference type="PROSITE-ProRule" id="PRU00176"/>
    </source>
</evidence>
<keyword evidence="1 2" id="KW-0694">RNA-binding</keyword>
<dbReference type="PROSITE" id="PS50102">
    <property type="entry name" value="RRM"/>
    <property type="match status" value="2"/>
</dbReference>
<proteinExistence type="predicted"/>
<dbReference type="GO" id="GO:0003723">
    <property type="term" value="F:RNA binding"/>
    <property type="evidence" value="ECO:0007669"/>
    <property type="project" value="UniProtKB-UniRule"/>
</dbReference>
<dbReference type="InterPro" id="IPR012677">
    <property type="entry name" value="Nucleotide-bd_a/b_plait_sf"/>
</dbReference>
<feature type="compositionally biased region" description="Basic residues" evidence="4">
    <location>
        <begin position="234"/>
        <end position="244"/>
    </location>
</feature>
<comment type="caution">
    <text evidence="6">The sequence shown here is derived from an EMBL/GenBank/DDBJ whole genome shotgun (WGS) entry which is preliminary data.</text>
</comment>
<protein>
    <recommendedName>
        <fullName evidence="5">RRM domain-containing protein</fullName>
    </recommendedName>
</protein>
<dbReference type="AlphaFoldDB" id="A0AAD7UML8"/>
<dbReference type="SMART" id="SM00360">
    <property type="entry name" value="RRM"/>
    <property type="match status" value="2"/>
</dbReference>
<feature type="domain" description="RRM" evidence="5">
    <location>
        <begin position="14"/>
        <end position="78"/>
    </location>
</feature>
<dbReference type="SUPFAM" id="SSF54928">
    <property type="entry name" value="RNA-binding domain, RBD"/>
    <property type="match status" value="2"/>
</dbReference>
<dbReference type="Gene3D" id="3.30.70.330">
    <property type="match status" value="2"/>
</dbReference>
<feature type="compositionally biased region" description="Basic and acidic residues" evidence="4">
    <location>
        <begin position="279"/>
        <end position="293"/>
    </location>
</feature>
<gene>
    <name evidence="6" type="ORF">CTAYLR_002064</name>
</gene>
<dbReference type="InterPro" id="IPR035979">
    <property type="entry name" value="RBD_domain_sf"/>
</dbReference>
<keyword evidence="3" id="KW-0175">Coiled coil</keyword>
<evidence type="ECO:0000259" key="5">
    <source>
        <dbReference type="PROSITE" id="PS50102"/>
    </source>
</evidence>
<name>A0AAD7UML8_9STRA</name>
<feature type="domain" description="RRM" evidence="5">
    <location>
        <begin position="128"/>
        <end position="219"/>
    </location>
</feature>
<evidence type="ECO:0000256" key="4">
    <source>
        <dbReference type="SAM" id="MobiDB-lite"/>
    </source>
</evidence>
<reference evidence="6" key="1">
    <citation type="submission" date="2023-01" db="EMBL/GenBank/DDBJ databases">
        <title>Metagenome sequencing of chrysophaentin producing Chrysophaeum taylorii.</title>
        <authorList>
            <person name="Davison J."/>
            <person name="Bewley C."/>
        </authorList>
    </citation>
    <scope>NUCLEOTIDE SEQUENCE</scope>
    <source>
        <strain evidence="6">NIES-1699</strain>
    </source>
</reference>
<dbReference type="Pfam" id="PF00076">
    <property type="entry name" value="RRM_1"/>
    <property type="match status" value="2"/>
</dbReference>
<feature type="region of interest" description="Disordered" evidence="4">
    <location>
        <begin position="223"/>
        <end position="251"/>
    </location>
</feature>
<evidence type="ECO:0000313" key="6">
    <source>
        <dbReference type="EMBL" id="KAJ8612876.1"/>
    </source>
</evidence>
<feature type="compositionally biased region" description="Basic and acidic residues" evidence="4">
    <location>
        <begin position="306"/>
        <end position="317"/>
    </location>
</feature>
<evidence type="ECO:0000256" key="1">
    <source>
        <dbReference type="ARBA" id="ARBA00022884"/>
    </source>
</evidence>
<evidence type="ECO:0000256" key="3">
    <source>
        <dbReference type="SAM" id="Coils"/>
    </source>
</evidence>
<keyword evidence="7" id="KW-1185">Reference proteome</keyword>
<dbReference type="InterPro" id="IPR000504">
    <property type="entry name" value="RRM_dom"/>
</dbReference>
<dbReference type="EMBL" id="JAQMWT010000040">
    <property type="protein sequence ID" value="KAJ8612876.1"/>
    <property type="molecule type" value="Genomic_DNA"/>
</dbReference>
<sequence>MMRGAAGSRPINSKTIHVANLNPEMKSEMLRSVFGHFGAGPTSFAFVDFATESAAEAALSMSGQEFAGRRLRVERAKEWVPTPGSIGPPQQQSAPRAVPMANVQIPAPQCHMPCYAAASRSRRRARSAEIWVGSLTHQTTNDMLRSYFAQFGLDKYLDAAPREVLTASVMTDRASGQSRGFGFVTFASQAHVNAVLDQQPHVINGRTANVAVRFEFGARQWRRGAGGGGTTKRGYTRRPTRAHSRTTYDLSSRNAELAVPSAVIFAVVLSRLLLESSPPRRREVDERSLRSEENLDNLLDGGGGLRKRDGELSPSERKRSRFSAPLDPEPTKAAVGSDEKVALIVDHLFDGTAKLNEYATKVEADTRSALVEVPTVPAAVASQPVFVQFYQASHAIAAAENLSSRTYDGRRLVVKRVSRHEMRTAVVRGGAEIVVRYFLSVSVQDEHRRGKLRSTDVVGSAPANKPLASCVFRVALLFTSRAEPDLDKPSRVSICSELDAIRRERDDVRRELGTINGRRDAEMARLRSDLAHHSTQHKLLQARVDELEDELEKARASARRRPRVKALAERADTLESDRTAL</sequence>
<dbReference type="Proteomes" id="UP001230188">
    <property type="component" value="Unassembled WGS sequence"/>
</dbReference>
<feature type="coiled-coil region" evidence="3">
    <location>
        <begin position="530"/>
        <end position="557"/>
    </location>
</feature>
<dbReference type="PANTHER" id="PTHR48027">
    <property type="entry name" value="HETEROGENEOUS NUCLEAR RIBONUCLEOPROTEIN 87F-RELATED"/>
    <property type="match status" value="1"/>
</dbReference>
<dbReference type="CDD" id="cd00590">
    <property type="entry name" value="RRM_SF"/>
    <property type="match status" value="1"/>
</dbReference>
<accession>A0AAD7UML8</accession>
<organism evidence="6 7">
    <name type="scientific">Chrysophaeum taylorii</name>
    <dbReference type="NCBI Taxonomy" id="2483200"/>
    <lineage>
        <taxon>Eukaryota</taxon>
        <taxon>Sar</taxon>
        <taxon>Stramenopiles</taxon>
        <taxon>Ochrophyta</taxon>
        <taxon>Pelagophyceae</taxon>
        <taxon>Pelagomonadales</taxon>
        <taxon>Pelagomonadaceae</taxon>
        <taxon>Chrysophaeum</taxon>
    </lineage>
</organism>
<feature type="region of interest" description="Disordered" evidence="4">
    <location>
        <begin position="279"/>
        <end position="333"/>
    </location>
</feature>